<dbReference type="Gene3D" id="3.30.420.40">
    <property type="match status" value="2"/>
</dbReference>
<dbReference type="SUPFAM" id="SSF53067">
    <property type="entry name" value="Actin-like ATPase domain"/>
    <property type="match status" value="1"/>
</dbReference>
<dbReference type="GO" id="GO:0016301">
    <property type="term" value="F:kinase activity"/>
    <property type="evidence" value="ECO:0007669"/>
    <property type="project" value="UniProtKB-KW"/>
</dbReference>
<dbReference type="Pfam" id="PF01869">
    <property type="entry name" value="BcrAD_BadFG"/>
    <property type="match status" value="1"/>
</dbReference>
<dbReference type="InterPro" id="IPR052519">
    <property type="entry name" value="Euk-type_GlcNAc_Kinase"/>
</dbReference>
<keyword evidence="2" id="KW-0808">Transferase</keyword>
<dbReference type="InterPro" id="IPR002731">
    <property type="entry name" value="ATPase_BadF"/>
</dbReference>
<accession>A0ABV8XJY7</accession>
<sequence>MTRPPLLLGLDAGGTGTGWALLRGAQAVASGTAPAFTAMLAGSPAGAESLAALARALPGQPDAVQAGVPGVTAGSDLARALEATLAEALGVPAGRVNVENDLDLAYRAHLAPGAGVLLYAGTGSIAYHVTANGEALRTGGYGYRIGDDGGGFSLGRAALRHLTRQLDLGEVPDAPLAREVAAITGGLDWDTLRAFVYGTPGAGATAQLAPAVGRAADAGDPDAMRLLEEAAAQLAELAMRLRARVGPLPVTATGGALRASSLFPGALSRALPGVSVQQRSHAEAAARYAARLAAG</sequence>
<evidence type="ECO:0000313" key="2">
    <source>
        <dbReference type="EMBL" id="MFC4424997.1"/>
    </source>
</evidence>
<name>A0ABV8XJY7_9DEIO</name>
<evidence type="ECO:0000259" key="1">
    <source>
        <dbReference type="Pfam" id="PF01869"/>
    </source>
</evidence>
<dbReference type="EMBL" id="JBHSEH010000004">
    <property type="protein sequence ID" value="MFC4424997.1"/>
    <property type="molecule type" value="Genomic_DNA"/>
</dbReference>
<dbReference type="RefSeq" id="WP_380035877.1">
    <property type="nucleotide sequence ID" value="NZ_JBHSEH010000004.1"/>
</dbReference>
<comment type="caution">
    <text evidence="2">The sequence shown here is derived from an EMBL/GenBank/DDBJ whole genome shotgun (WGS) entry which is preliminary data.</text>
</comment>
<feature type="domain" description="ATPase BadF/BadG/BcrA/BcrD type" evidence="1">
    <location>
        <begin position="95"/>
        <end position="283"/>
    </location>
</feature>
<keyword evidence="3" id="KW-1185">Reference proteome</keyword>
<protein>
    <submittedName>
        <fullName evidence="2">N-acetylglucosamine kinase</fullName>
    </submittedName>
</protein>
<dbReference type="InterPro" id="IPR043129">
    <property type="entry name" value="ATPase_NBD"/>
</dbReference>
<reference evidence="3" key="1">
    <citation type="journal article" date="2019" name="Int. J. Syst. Evol. Microbiol.">
        <title>The Global Catalogue of Microorganisms (GCM) 10K type strain sequencing project: providing services to taxonomists for standard genome sequencing and annotation.</title>
        <authorList>
            <consortium name="The Broad Institute Genomics Platform"/>
            <consortium name="The Broad Institute Genome Sequencing Center for Infectious Disease"/>
            <person name="Wu L."/>
            <person name="Ma J."/>
        </authorList>
    </citation>
    <scope>NUCLEOTIDE SEQUENCE [LARGE SCALE GENOMIC DNA]</scope>
    <source>
        <strain evidence="3">CCUG 56029</strain>
    </source>
</reference>
<dbReference type="PANTHER" id="PTHR43190">
    <property type="entry name" value="N-ACETYL-D-GLUCOSAMINE KINASE"/>
    <property type="match status" value="1"/>
</dbReference>
<gene>
    <name evidence="2" type="ORF">ACFOZ9_02160</name>
</gene>
<evidence type="ECO:0000313" key="3">
    <source>
        <dbReference type="Proteomes" id="UP001595998"/>
    </source>
</evidence>
<keyword evidence="2" id="KW-0418">Kinase</keyword>
<organism evidence="2 3">
    <name type="scientific">Deinococcus navajonensis</name>
    <dbReference type="NCBI Taxonomy" id="309884"/>
    <lineage>
        <taxon>Bacteria</taxon>
        <taxon>Thermotogati</taxon>
        <taxon>Deinococcota</taxon>
        <taxon>Deinococci</taxon>
        <taxon>Deinococcales</taxon>
        <taxon>Deinococcaceae</taxon>
        <taxon>Deinococcus</taxon>
    </lineage>
</organism>
<proteinExistence type="predicted"/>
<dbReference type="PANTHER" id="PTHR43190:SF3">
    <property type="entry name" value="N-ACETYL-D-GLUCOSAMINE KINASE"/>
    <property type="match status" value="1"/>
</dbReference>
<dbReference type="Proteomes" id="UP001595998">
    <property type="component" value="Unassembled WGS sequence"/>
</dbReference>